<feature type="compositionally biased region" description="Basic and acidic residues" evidence="2">
    <location>
        <begin position="152"/>
        <end position="167"/>
    </location>
</feature>
<dbReference type="Pfam" id="PF00112">
    <property type="entry name" value="Peptidase_C1"/>
    <property type="match status" value="1"/>
</dbReference>
<gene>
    <name evidence="4" type="primary">Ctsr</name>
    <name evidence="4" type="ORF">GZH46_00281</name>
</gene>
<dbReference type="SMART" id="SM00645">
    <property type="entry name" value="Pept_C1"/>
    <property type="match status" value="1"/>
</dbReference>
<reference evidence="4 5" key="1">
    <citation type="submission" date="2020-10" db="EMBL/GenBank/DDBJ databases">
        <authorList>
            <person name="Klimov P.B."/>
            <person name="Dyachkov S.M."/>
            <person name="Chetverikov P.E."/>
        </authorList>
    </citation>
    <scope>NUCLEOTIDE SEQUENCE [LARGE SCALE GENOMIC DNA]</scope>
    <source>
        <strain evidence="4">BMOC 18-1129-001#AD2665</strain>
        <tissue evidence="4">Entire mites</tissue>
    </source>
</reference>
<name>A0ABQ7SCL2_9ACAR</name>
<feature type="region of interest" description="Disordered" evidence="2">
    <location>
        <begin position="140"/>
        <end position="167"/>
    </location>
</feature>
<evidence type="ECO:0000256" key="2">
    <source>
        <dbReference type="SAM" id="MobiDB-lite"/>
    </source>
</evidence>
<dbReference type="Proteomes" id="UP000825002">
    <property type="component" value="Unassembled WGS sequence"/>
</dbReference>
<evidence type="ECO:0000313" key="5">
    <source>
        <dbReference type="Proteomes" id="UP000825002"/>
    </source>
</evidence>
<protein>
    <submittedName>
        <fullName evidence="4">Cathepsin R</fullName>
    </submittedName>
</protein>
<dbReference type="InterPro" id="IPR013128">
    <property type="entry name" value="Peptidase_C1A"/>
</dbReference>
<comment type="caution">
    <text evidence="4">The sequence shown here is derived from an EMBL/GenBank/DDBJ whole genome shotgun (WGS) entry which is preliminary data.</text>
</comment>
<dbReference type="InterPro" id="IPR038765">
    <property type="entry name" value="Papain-like_cys_pep_sf"/>
</dbReference>
<dbReference type="SUPFAM" id="SSF54001">
    <property type="entry name" value="Cysteine proteinases"/>
    <property type="match status" value="1"/>
</dbReference>
<feature type="domain" description="Peptidase C1A papain C-terminal" evidence="3">
    <location>
        <begin position="202"/>
        <end position="384"/>
    </location>
</feature>
<dbReference type="Gene3D" id="3.90.70.10">
    <property type="entry name" value="Cysteine proteinases"/>
    <property type="match status" value="1"/>
</dbReference>
<organism evidence="4 5">
    <name type="scientific">Fragariocoptes setiger</name>
    <dbReference type="NCBI Taxonomy" id="1670756"/>
    <lineage>
        <taxon>Eukaryota</taxon>
        <taxon>Metazoa</taxon>
        <taxon>Ecdysozoa</taxon>
        <taxon>Arthropoda</taxon>
        <taxon>Chelicerata</taxon>
        <taxon>Arachnida</taxon>
        <taxon>Acari</taxon>
        <taxon>Acariformes</taxon>
        <taxon>Trombidiformes</taxon>
        <taxon>Prostigmata</taxon>
        <taxon>Eupodina</taxon>
        <taxon>Eriophyoidea</taxon>
        <taxon>Phytoptidae</taxon>
        <taxon>Fragariocoptes</taxon>
    </lineage>
</organism>
<accession>A0ABQ7SCL2</accession>
<dbReference type="PANTHER" id="PTHR12411">
    <property type="entry name" value="CYSTEINE PROTEASE FAMILY C1-RELATED"/>
    <property type="match status" value="1"/>
</dbReference>
<dbReference type="InterPro" id="IPR000668">
    <property type="entry name" value="Peptidase_C1A_C"/>
</dbReference>
<dbReference type="EMBL" id="JAIFTH010000025">
    <property type="protein sequence ID" value="KAG9511168.1"/>
    <property type="molecule type" value="Genomic_DNA"/>
</dbReference>
<sequence length="384" mass="43438">KSDYYQSINILFDRFQSEIDGMYPRNSGFAGSLGTSEGKDELRYGHPESTIQEQQLEQGMAKIIDERRPGYEIIVEAMEDEAHNIQKRSIEISERILTEISDRKLKRKVRNEIRKPKSSRLSPKLVYSLDPTNPFYEQPVVKSKSTVTNTEKSLDKKEVSRHESSLNKGDELVDNEWHNLERKMLIGESDKNQSIPHNEATVGKSIDWRKTNCFSPIKHQHTCGSCTYFAIVALLEYEHCVQQGSLVQFSEQYLIDCGLRVDKDRFSGCDGAHFQYMNLLVLSYGLEIENMYPYEGANGECAVPSSLKAHQRGRLRLTISDNIFIRDVNITKLDSMLERGPVVASVYAPEDFESCGGGGPHDGNNCSMKKGHTMLIIGSGVSHT</sequence>
<comment type="similarity">
    <text evidence="1">Belongs to the peptidase C1 family.</text>
</comment>
<evidence type="ECO:0000256" key="1">
    <source>
        <dbReference type="ARBA" id="ARBA00008455"/>
    </source>
</evidence>
<evidence type="ECO:0000313" key="4">
    <source>
        <dbReference type="EMBL" id="KAG9511168.1"/>
    </source>
</evidence>
<keyword evidence="5" id="KW-1185">Reference proteome</keyword>
<proteinExistence type="inferred from homology"/>
<feature type="non-terminal residue" evidence="4">
    <location>
        <position position="1"/>
    </location>
</feature>
<evidence type="ECO:0000259" key="3">
    <source>
        <dbReference type="SMART" id="SM00645"/>
    </source>
</evidence>